<dbReference type="Proteomes" id="UP000553776">
    <property type="component" value="Unassembled WGS sequence"/>
</dbReference>
<dbReference type="EMBL" id="JACJVR010000128">
    <property type="protein sequence ID" value="MBB6695401.1"/>
    <property type="molecule type" value="Genomic_DNA"/>
</dbReference>
<sequence>MSNLQGKVAVVTGAASGIGRSIAVRLAMSGATVVVCDLNGEAAEATAGELPGSGSPRHGFAAVDVTDKDQVQATVRGIIGEYGVIDILCNNAGVSTMNRIENLTEKEWDFNFDVNAKGVFLFTQAVFPYMKARGRGKMINTASMAGKRATPLLAHYAASKWAVVGFTKSAAVEFAPFGVTVNCVCPGFVRTGMQDRELVWEAELRGMTPQEVKDEYVKLTPLGRIQEPEDVAKSVCFLASDEADFITGEALDVTGGAHLL</sequence>
<evidence type="ECO:0000313" key="3">
    <source>
        <dbReference type="EMBL" id="MBB6695401.1"/>
    </source>
</evidence>
<dbReference type="GO" id="GO:0008206">
    <property type="term" value="P:bile acid metabolic process"/>
    <property type="evidence" value="ECO:0007669"/>
    <property type="project" value="UniProtKB-ARBA"/>
</dbReference>
<name>A0A841UBS0_9BACL</name>
<dbReference type="RefSeq" id="WP_185139354.1">
    <property type="nucleotide sequence ID" value="NZ_BORM01000014.1"/>
</dbReference>
<dbReference type="InterPro" id="IPR002347">
    <property type="entry name" value="SDR_fam"/>
</dbReference>
<comment type="caution">
    <text evidence="3">The sequence shown here is derived from an EMBL/GenBank/DDBJ whole genome shotgun (WGS) entry which is preliminary data.</text>
</comment>
<organism evidence="3 4">
    <name type="scientific">Cohnella xylanilytica</name>
    <dbReference type="NCBI Taxonomy" id="557555"/>
    <lineage>
        <taxon>Bacteria</taxon>
        <taxon>Bacillati</taxon>
        <taxon>Bacillota</taxon>
        <taxon>Bacilli</taxon>
        <taxon>Bacillales</taxon>
        <taxon>Paenibacillaceae</taxon>
        <taxon>Cohnella</taxon>
    </lineage>
</organism>
<dbReference type="GO" id="GO:0016616">
    <property type="term" value="F:oxidoreductase activity, acting on the CH-OH group of donors, NAD or NADP as acceptor"/>
    <property type="evidence" value="ECO:0007669"/>
    <property type="project" value="TreeGrafter"/>
</dbReference>
<dbReference type="AlphaFoldDB" id="A0A841UBS0"/>
<keyword evidence="2" id="KW-0560">Oxidoreductase</keyword>
<dbReference type="Pfam" id="PF13561">
    <property type="entry name" value="adh_short_C2"/>
    <property type="match status" value="1"/>
</dbReference>
<dbReference type="NCBIfam" id="NF005559">
    <property type="entry name" value="PRK07231.1"/>
    <property type="match status" value="1"/>
</dbReference>
<dbReference type="PANTHER" id="PTHR42760">
    <property type="entry name" value="SHORT-CHAIN DEHYDROGENASES/REDUCTASES FAMILY MEMBER"/>
    <property type="match status" value="1"/>
</dbReference>
<dbReference type="PRINTS" id="PR00081">
    <property type="entry name" value="GDHRDH"/>
</dbReference>
<protein>
    <submittedName>
        <fullName evidence="3">SDR family oxidoreductase</fullName>
    </submittedName>
</protein>
<evidence type="ECO:0000256" key="2">
    <source>
        <dbReference type="ARBA" id="ARBA00023002"/>
    </source>
</evidence>
<dbReference type="Gene3D" id="3.40.50.720">
    <property type="entry name" value="NAD(P)-binding Rossmann-like Domain"/>
    <property type="match status" value="1"/>
</dbReference>
<proteinExistence type="inferred from homology"/>
<accession>A0A841UBS0</accession>
<dbReference type="PANTHER" id="PTHR42760:SF133">
    <property type="entry name" value="3-OXOACYL-[ACYL-CARRIER-PROTEIN] REDUCTASE"/>
    <property type="match status" value="1"/>
</dbReference>
<dbReference type="NCBIfam" id="NF009466">
    <property type="entry name" value="PRK12826.1-2"/>
    <property type="match status" value="1"/>
</dbReference>
<dbReference type="InterPro" id="IPR036291">
    <property type="entry name" value="NAD(P)-bd_dom_sf"/>
</dbReference>
<evidence type="ECO:0000313" key="4">
    <source>
        <dbReference type="Proteomes" id="UP000553776"/>
    </source>
</evidence>
<dbReference type="FunFam" id="3.40.50.720:FF:000084">
    <property type="entry name" value="Short-chain dehydrogenase reductase"/>
    <property type="match status" value="1"/>
</dbReference>
<keyword evidence="4" id="KW-1185">Reference proteome</keyword>
<dbReference type="SUPFAM" id="SSF51735">
    <property type="entry name" value="NAD(P)-binding Rossmann-fold domains"/>
    <property type="match status" value="1"/>
</dbReference>
<reference evidence="3 4" key="1">
    <citation type="submission" date="2020-08" db="EMBL/GenBank/DDBJ databases">
        <title>Cohnella phylogeny.</title>
        <authorList>
            <person name="Dunlap C."/>
        </authorList>
    </citation>
    <scope>NUCLEOTIDE SEQUENCE [LARGE SCALE GENOMIC DNA]</scope>
    <source>
        <strain evidence="3 4">DSM 25239</strain>
    </source>
</reference>
<evidence type="ECO:0000256" key="1">
    <source>
        <dbReference type="ARBA" id="ARBA00006484"/>
    </source>
</evidence>
<gene>
    <name evidence="3" type="ORF">H7B90_28800</name>
</gene>
<dbReference type="PRINTS" id="PR00080">
    <property type="entry name" value="SDRFAMILY"/>
</dbReference>
<dbReference type="PROSITE" id="PS00061">
    <property type="entry name" value="ADH_SHORT"/>
    <property type="match status" value="1"/>
</dbReference>
<comment type="similarity">
    <text evidence="1">Belongs to the short-chain dehydrogenases/reductases (SDR) family.</text>
</comment>
<dbReference type="InterPro" id="IPR020904">
    <property type="entry name" value="Sc_DH/Rdtase_CS"/>
</dbReference>